<organism evidence="1 2">
    <name type="scientific">Globodera pallida</name>
    <name type="common">Potato cyst nematode worm</name>
    <name type="synonym">Heterodera pallida</name>
    <dbReference type="NCBI Taxonomy" id="36090"/>
    <lineage>
        <taxon>Eukaryota</taxon>
        <taxon>Metazoa</taxon>
        <taxon>Ecdysozoa</taxon>
        <taxon>Nematoda</taxon>
        <taxon>Chromadorea</taxon>
        <taxon>Rhabditida</taxon>
        <taxon>Tylenchina</taxon>
        <taxon>Tylenchomorpha</taxon>
        <taxon>Tylenchoidea</taxon>
        <taxon>Heteroderidae</taxon>
        <taxon>Heteroderinae</taxon>
        <taxon>Globodera</taxon>
    </lineage>
</organism>
<evidence type="ECO:0000313" key="2">
    <source>
        <dbReference type="WBParaSite" id="GPLIN_001479600"/>
    </source>
</evidence>
<sequence>MLLNAPRIANDFRNTAADLRLASCQIHVRNTHHIALRSVISEQCGQPAQHVCADQHQYPTQNLPILIRGQHFQARHILLAKFVFWTLCLVADLVGVTKNSTAKRCESDANESEQAIQPDLVI</sequence>
<protein>
    <submittedName>
        <fullName evidence="2">Uncharacterized protein</fullName>
    </submittedName>
</protein>
<evidence type="ECO:0000313" key="1">
    <source>
        <dbReference type="Proteomes" id="UP000050741"/>
    </source>
</evidence>
<proteinExistence type="predicted"/>
<keyword evidence="1" id="KW-1185">Reference proteome</keyword>
<dbReference type="AlphaFoldDB" id="A0A183CPI9"/>
<dbReference type="Proteomes" id="UP000050741">
    <property type="component" value="Unassembled WGS sequence"/>
</dbReference>
<accession>A0A183CPI9</accession>
<reference evidence="1" key="1">
    <citation type="submission" date="2014-05" db="EMBL/GenBank/DDBJ databases">
        <title>The genome and life-stage specific transcriptomes of Globodera pallida elucidate key aspects of plant parasitism by a cyst nematode.</title>
        <authorList>
            <person name="Cotton J.A."/>
            <person name="Lilley C.J."/>
            <person name="Jones L.M."/>
            <person name="Kikuchi T."/>
            <person name="Reid A.J."/>
            <person name="Thorpe P."/>
            <person name="Tsai I.J."/>
            <person name="Beasley H."/>
            <person name="Blok V."/>
            <person name="Cock P.J.A."/>
            <person name="Van den Akker S.E."/>
            <person name="Holroyd N."/>
            <person name="Hunt M."/>
            <person name="Mantelin S."/>
            <person name="Naghra H."/>
            <person name="Pain A."/>
            <person name="Palomares-Rius J.E."/>
            <person name="Zarowiecki M."/>
            <person name="Berriman M."/>
            <person name="Jones J.T."/>
            <person name="Urwin P.E."/>
        </authorList>
    </citation>
    <scope>NUCLEOTIDE SEQUENCE [LARGE SCALE GENOMIC DNA]</scope>
    <source>
        <strain evidence="1">Lindley</strain>
    </source>
</reference>
<reference evidence="2" key="2">
    <citation type="submission" date="2016-06" db="UniProtKB">
        <authorList>
            <consortium name="WormBaseParasite"/>
        </authorList>
    </citation>
    <scope>IDENTIFICATION</scope>
</reference>
<dbReference type="WBParaSite" id="GPLIN_001479600">
    <property type="protein sequence ID" value="GPLIN_001479600"/>
    <property type="gene ID" value="GPLIN_001479600"/>
</dbReference>
<name>A0A183CPI9_GLOPA</name>